<reference evidence="2" key="1">
    <citation type="journal article" date="2022" name="bioRxiv">
        <title>Sequencing and chromosome-scale assembly of the giantPleurodeles waltlgenome.</title>
        <authorList>
            <person name="Brown T."/>
            <person name="Elewa A."/>
            <person name="Iarovenko S."/>
            <person name="Subramanian E."/>
            <person name="Araus A.J."/>
            <person name="Petzold A."/>
            <person name="Susuki M."/>
            <person name="Suzuki K.-i.T."/>
            <person name="Hayashi T."/>
            <person name="Toyoda A."/>
            <person name="Oliveira C."/>
            <person name="Osipova E."/>
            <person name="Leigh N.D."/>
            <person name="Simon A."/>
            <person name="Yun M.H."/>
        </authorList>
    </citation>
    <scope>NUCLEOTIDE SEQUENCE</scope>
    <source>
        <strain evidence="2">20211129_DDA</strain>
        <tissue evidence="2">Liver</tissue>
    </source>
</reference>
<evidence type="ECO:0000313" key="3">
    <source>
        <dbReference type="Proteomes" id="UP001066276"/>
    </source>
</evidence>
<comment type="caution">
    <text evidence="2">The sequence shown here is derived from an EMBL/GenBank/DDBJ whole genome shotgun (WGS) entry which is preliminary data.</text>
</comment>
<keyword evidence="3" id="KW-1185">Reference proteome</keyword>
<protein>
    <submittedName>
        <fullName evidence="2">Uncharacterized protein</fullName>
    </submittedName>
</protein>
<gene>
    <name evidence="2" type="ORF">NDU88_002215</name>
</gene>
<feature type="non-terminal residue" evidence="2">
    <location>
        <position position="1"/>
    </location>
</feature>
<name>A0AAV7TMG4_PLEWA</name>
<dbReference type="Proteomes" id="UP001066276">
    <property type="component" value="Chromosome 3_2"/>
</dbReference>
<evidence type="ECO:0000256" key="1">
    <source>
        <dbReference type="SAM" id="MobiDB-lite"/>
    </source>
</evidence>
<evidence type="ECO:0000313" key="2">
    <source>
        <dbReference type="EMBL" id="KAJ1176948.1"/>
    </source>
</evidence>
<dbReference type="EMBL" id="JANPWB010000006">
    <property type="protein sequence ID" value="KAJ1176948.1"/>
    <property type="molecule type" value="Genomic_DNA"/>
</dbReference>
<sequence length="49" mass="4979">AGAPKSSIERARPVHLRSSAHGLVAETTATCPGDLPRKDPTGKQTTGPG</sequence>
<accession>A0AAV7TMG4</accession>
<organism evidence="2 3">
    <name type="scientific">Pleurodeles waltl</name>
    <name type="common">Iberian ribbed newt</name>
    <dbReference type="NCBI Taxonomy" id="8319"/>
    <lineage>
        <taxon>Eukaryota</taxon>
        <taxon>Metazoa</taxon>
        <taxon>Chordata</taxon>
        <taxon>Craniata</taxon>
        <taxon>Vertebrata</taxon>
        <taxon>Euteleostomi</taxon>
        <taxon>Amphibia</taxon>
        <taxon>Batrachia</taxon>
        <taxon>Caudata</taxon>
        <taxon>Salamandroidea</taxon>
        <taxon>Salamandridae</taxon>
        <taxon>Pleurodelinae</taxon>
        <taxon>Pleurodeles</taxon>
    </lineage>
</organism>
<proteinExistence type="predicted"/>
<feature type="region of interest" description="Disordered" evidence="1">
    <location>
        <begin position="1"/>
        <end position="49"/>
    </location>
</feature>
<dbReference type="AlphaFoldDB" id="A0AAV7TMG4"/>
<feature type="non-terminal residue" evidence="2">
    <location>
        <position position="49"/>
    </location>
</feature>